<dbReference type="AlphaFoldDB" id="A0A9D4NE01"/>
<evidence type="ECO:0000313" key="1">
    <source>
        <dbReference type="EMBL" id="KAH3892586.1"/>
    </source>
</evidence>
<evidence type="ECO:0000313" key="2">
    <source>
        <dbReference type="Proteomes" id="UP000828390"/>
    </source>
</evidence>
<keyword evidence="2" id="KW-1185">Reference proteome</keyword>
<organism evidence="1 2">
    <name type="scientific">Dreissena polymorpha</name>
    <name type="common">Zebra mussel</name>
    <name type="synonym">Mytilus polymorpha</name>
    <dbReference type="NCBI Taxonomy" id="45954"/>
    <lineage>
        <taxon>Eukaryota</taxon>
        <taxon>Metazoa</taxon>
        <taxon>Spiralia</taxon>
        <taxon>Lophotrochozoa</taxon>
        <taxon>Mollusca</taxon>
        <taxon>Bivalvia</taxon>
        <taxon>Autobranchia</taxon>
        <taxon>Heteroconchia</taxon>
        <taxon>Euheterodonta</taxon>
        <taxon>Imparidentia</taxon>
        <taxon>Neoheterodontei</taxon>
        <taxon>Myida</taxon>
        <taxon>Dreissenoidea</taxon>
        <taxon>Dreissenidae</taxon>
        <taxon>Dreissena</taxon>
    </lineage>
</organism>
<dbReference type="EMBL" id="JAIWYP010000001">
    <property type="protein sequence ID" value="KAH3892586.1"/>
    <property type="molecule type" value="Genomic_DNA"/>
</dbReference>
<accession>A0A9D4NE01</accession>
<reference evidence="1" key="1">
    <citation type="journal article" date="2019" name="bioRxiv">
        <title>The Genome of the Zebra Mussel, Dreissena polymorpha: A Resource for Invasive Species Research.</title>
        <authorList>
            <person name="McCartney M.A."/>
            <person name="Auch B."/>
            <person name="Kono T."/>
            <person name="Mallez S."/>
            <person name="Zhang Y."/>
            <person name="Obille A."/>
            <person name="Becker A."/>
            <person name="Abrahante J.E."/>
            <person name="Garbe J."/>
            <person name="Badalamenti J.P."/>
            <person name="Herman A."/>
            <person name="Mangelson H."/>
            <person name="Liachko I."/>
            <person name="Sullivan S."/>
            <person name="Sone E.D."/>
            <person name="Koren S."/>
            <person name="Silverstein K.A.T."/>
            <person name="Beckman K.B."/>
            <person name="Gohl D.M."/>
        </authorList>
    </citation>
    <scope>NUCLEOTIDE SEQUENCE</scope>
    <source>
        <strain evidence="1">Duluth1</strain>
        <tissue evidence="1">Whole animal</tissue>
    </source>
</reference>
<name>A0A9D4NE01_DREPO</name>
<sequence>MKMTIVSVLLAARRYFRGSGRGWCQCTSCIGRTSRIIPVERHLFTNSEFSPPPTASCEFDSQRQWKCLFLSVEK</sequence>
<dbReference type="Proteomes" id="UP000828390">
    <property type="component" value="Unassembled WGS sequence"/>
</dbReference>
<reference evidence="1" key="2">
    <citation type="submission" date="2020-11" db="EMBL/GenBank/DDBJ databases">
        <authorList>
            <person name="McCartney M.A."/>
            <person name="Auch B."/>
            <person name="Kono T."/>
            <person name="Mallez S."/>
            <person name="Becker A."/>
            <person name="Gohl D.M."/>
            <person name="Silverstein K.A.T."/>
            <person name="Koren S."/>
            <person name="Bechman K.B."/>
            <person name="Herman A."/>
            <person name="Abrahante J.E."/>
            <person name="Garbe J."/>
        </authorList>
    </citation>
    <scope>NUCLEOTIDE SEQUENCE</scope>
    <source>
        <strain evidence="1">Duluth1</strain>
        <tissue evidence="1">Whole animal</tissue>
    </source>
</reference>
<protein>
    <submittedName>
        <fullName evidence="1">Uncharacterized protein</fullName>
    </submittedName>
</protein>
<gene>
    <name evidence="1" type="ORF">DPMN_016707</name>
</gene>
<comment type="caution">
    <text evidence="1">The sequence shown here is derived from an EMBL/GenBank/DDBJ whole genome shotgun (WGS) entry which is preliminary data.</text>
</comment>
<proteinExistence type="predicted"/>